<name>A0A7I9V591_9ACTN</name>
<comment type="caution">
    <text evidence="4">The sequence shown here is derived from an EMBL/GenBank/DDBJ whole genome shotgun (WGS) entry which is preliminary data.</text>
</comment>
<feature type="compositionally biased region" description="Pro residues" evidence="1">
    <location>
        <begin position="77"/>
        <end position="88"/>
    </location>
</feature>
<feature type="compositionally biased region" description="Pro residues" evidence="1">
    <location>
        <begin position="37"/>
        <end position="49"/>
    </location>
</feature>
<evidence type="ECO:0000259" key="3">
    <source>
        <dbReference type="Pfam" id="PF13828"/>
    </source>
</evidence>
<dbReference type="Proteomes" id="UP000444960">
    <property type="component" value="Unassembled WGS sequence"/>
</dbReference>
<keyword evidence="2" id="KW-0812">Transmembrane</keyword>
<evidence type="ECO:0000313" key="4">
    <source>
        <dbReference type="EMBL" id="GEE00579.1"/>
    </source>
</evidence>
<evidence type="ECO:0000256" key="1">
    <source>
        <dbReference type="SAM" id="MobiDB-lite"/>
    </source>
</evidence>
<reference evidence="5" key="1">
    <citation type="submission" date="2019-06" db="EMBL/GenBank/DDBJ databases">
        <title>Gordonia isolated from sludge of a wastewater treatment plant.</title>
        <authorList>
            <person name="Tamura T."/>
            <person name="Aoyama K."/>
            <person name="Kang Y."/>
            <person name="Saito S."/>
            <person name="Akiyama N."/>
            <person name="Yazawa K."/>
            <person name="Gonoi T."/>
            <person name="Mikami Y."/>
        </authorList>
    </citation>
    <scope>NUCLEOTIDE SEQUENCE [LARGE SCALE GENOMIC DNA]</scope>
    <source>
        <strain evidence="5">NBRC 107696</strain>
    </source>
</reference>
<organism evidence="4 5">
    <name type="scientific">Gordonia spumicola</name>
    <dbReference type="NCBI Taxonomy" id="589161"/>
    <lineage>
        <taxon>Bacteria</taxon>
        <taxon>Bacillati</taxon>
        <taxon>Actinomycetota</taxon>
        <taxon>Actinomycetes</taxon>
        <taxon>Mycobacteriales</taxon>
        <taxon>Gordoniaceae</taxon>
        <taxon>Gordonia</taxon>
    </lineage>
</organism>
<feature type="transmembrane region" description="Helical" evidence="2">
    <location>
        <begin position="111"/>
        <end position="132"/>
    </location>
</feature>
<dbReference type="Pfam" id="PF13828">
    <property type="entry name" value="DUF4190"/>
    <property type="match status" value="1"/>
</dbReference>
<feature type="compositionally biased region" description="Low complexity" evidence="1">
    <location>
        <begin position="50"/>
        <end position="59"/>
    </location>
</feature>
<evidence type="ECO:0000256" key="2">
    <source>
        <dbReference type="SAM" id="Phobius"/>
    </source>
</evidence>
<feature type="transmembrane region" description="Helical" evidence="2">
    <location>
        <begin position="152"/>
        <end position="177"/>
    </location>
</feature>
<feature type="region of interest" description="Disordered" evidence="1">
    <location>
        <begin position="1"/>
        <end position="107"/>
    </location>
</feature>
<keyword evidence="5" id="KW-1185">Reference proteome</keyword>
<gene>
    <name evidence="4" type="ORF">nbrc107696_10250</name>
</gene>
<keyword evidence="2" id="KW-1133">Transmembrane helix</keyword>
<sequence>MTTDDPRRGPMPSNPNQPRPAQPGMSRPAPQAGAPVRPNPAPQGPPPRPAQQAAPAKAANSLAYSAVPERGRTEPPVAAPIPARPAAPAPRQAATVKKSPVSPSTDRSSEINYLSIIALILSGLGITFPFGLGLGYYSRNQIDRDGTVGRPLATAAIVVGYLWLLALILGVIAYVWILV</sequence>
<dbReference type="EMBL" id="BJOV01000002">
    <property type="protein sequence ID" value="GEE00579.1"/>
    <property type="molecule type" value="Genomic_DNA"/>
</dbReference>
<keyword evidence="2" id="KW-0472">Membrane</keyword>
<feature type="domain" description="DUF4190" evidence="3">
    <location>
        <begin position="114"/>
        <end position="169"/>
    </location>
</feature>
<dbReference type="AlphaFoldDB" id="A0A7I9V591"/>
<proteinExistence type="predicted"/>
<protein>
    <recommendedName>
        <fullName evidence="3">DUF4190 domain-containing protein</fullName>
    </recommendedName>
</protein>
<accession>A0A7I9V591</accession>
<dbReference type="InterPro" id="IPR025241">
    <property type="entry name" value="DUF4190"/>
</dbReference>
<evidence type="ECO:0000313" key="5">
    <source>
        <dbReference type="Proteomes" id="UP000444960"/>
    </source>
</evidence>
<dbReference type="RefSeq" id="WP_228461175.1">
    <property type="nucleotide sequence ID" value="NZ_BJOV01000002.1"/>
</dbReference>
<feature type="compositionally biased region" description="Pro residues" evidence="1">
    <location>
        <begin position="12"/>
        <end position="21"/>
    </location>
</feature>